<evidence type="ECO:0000256" key="12">
    <source>
        <dbReference type="ARBA" id="ARBA00025614"/>
    </source>
</evidence>
<evidence type="ECO:0000256" key="1">
    <source>
        <dbReference type="ARBA" id="ARBA00005513"/>
    </source>
</evidence>
<keyword evidence="4 15" id="KW-0138">CF(0)</keyword>
<keyword evidence="5 15" id="KW-0812">Transmembrane</keyword>
<keyword evidence="9 15" id="KW-0472">Membrane</keyword>
<dbReference type="InterPro" id="IPR050059">
    <property type="entry name" value="ATP_synthase_B_chain"/>
</dbReference>
<dbReference type="InterPro" id="IPR005864">
    <property type="entry name" value="ATP_synth_F0_bsu_bac"/>
</dbReference>
<evidence type="ECO:0000256" key="3">
    <source>
        <dbReference type="ARBA" id="ARBA00022475"/>
    </source>
</evidence>
<dbReference type="Proteomes" id="UP000030185">
    <property type="component" value="Unassembled WGS sequence"/>
</dbReference>
<keyword evidence="2 15" id="KW-0813">Transport</keyword>
<dbReference type="STRING" id="153721.MYP_947"/>
<comment type="caution">
    <text evidence="18">The sequence shown here is derived from an EMBL/GenBank/DDBJ whole genome shotgun (WGS) entry which is preliminary data.</text>
</comment>
<dbReference type="GO" id="GO:0046961">
    <property type="term" value="F:proton-transporting ATPase activity, rotational mechanism"/>
    <property type="evidence" value="ECO:0007669"/>
    <property type="project" value="TreeGrafter"/>
</dbReference>
<evidence type="ECO:0000256" key="4">
    <source>
        <dbReference type="ARBA" id="ARBA00022547"/>
    </source>
</evidence>
<sequence>MLVQPDFGLLFWQTVTFLIVLFILGKFAWKPILGALKEREADIEEALSAAENAKEELKRLHAANEKLLQDARLERDKILKEASAVANSIITEAKDKATAESNRIVEGAKIAINNEKLAAMTEVKNQAATIAIDIAEKLLRKELSDSTAQKELVSEYLKEAKFN</sequence>
<dbReference type="NCBIfam" id="NF011041">
    <property type="entry name" value="PRK14471.1"/>
    <property type="match status" value="1"/>
</dbReference>
<dbReference type="EMBL" id="BBLT01000002">
    <property type="protein sequence ID" value="GAL83720.1"/>
    <property type="molecule type" value="Genomic_DNA"/>
</dbReference>
<dbReference type="OrthoDB" id="9795289at2"/>
<comment type="function">
    <text evidence="11 15">F(1)F(0) ATP synthase produces ATP from ADP in the presence of a proton or sodium gradient. F-type ATPases consist of two structural domains, F(1) containing the extramembraneous catalytic core and F(0) containing the membrane proton channel, linked together by a central stalk and a peripheral stalk. During catalysis, ATP synthesis in the catalytic domain of F(1) is coupled via a rotary mechanism of the central stalk subunits to proton translocation.</text>
</comment>
<comment type="similarity">
    <text evidence="1 15 16">Belongs to the ATPase B chain family.</text>
</comment>
<dbReference type="GO" id="GO:0012505">
    <property type="term" value="C:endomembrane system"/>
    <property type="evidence" value="ECO:0007669"/>
    <property type="project" value="UniProtKB-SubCell"/>
</dbReference>
<dbReference type="PANTHER" id="PTHR33445">
    <property type="entry name" value="ATP SYNTHASE SUBUNIT B', CHLOROPLASTIC"/>
    <property type="match status" value="1"/>
</dbReference>
<keyword evidence="8 15" id="KW-0406">Ion transport</keyword>
<feature type="transmembrane region" description="Helical" evidence="15">
    <location>
        <begin position="12"/>
        <end position="29"/>
    </location>
</feature>
<dbReference type="Gene3D" id="1.20.5.620">
    <property type="entry name" value="F1F0 ATP synthase subunit B, membrane domain"/>
    <property type="match status" value="1"/>
</dbReference>
<dbReference type="HAMAP" id="MF_01398">
    <property type="entry name" value="ATP_synth_b_bprime"/>
    <property type="match status" value="1"/>
</dbReference>
<dbReference type="InterPro" id="IPR028987">
    <property type="entry name" value="ATP_synth_B-like_membr_sf"/>
</dbReference>
<keyword evidence="17" id="KW-0175">Coiled coil</keyword>
<keyword evidence="19" id="KW-1185">Reference proteome</keyword>
<protein>
    <recommendedName>
        <fullName evidence="15">ATP synthase subunit b</fullName>
    </recommendedName>
    <alternativeName>
        <fullName evidence="15">ATP synthase F(0) sector subunit b</fullName>
    </alternativeName>
    <alternativeName>
        <fullName evidence="15">ATPase subunit I</fullName>
    </alternativeName>
    <alternativeName>
        <fullName evidence="15">F-type ATPase subunit b</fullName>
        <shortName evidence="15">F-ATPase subunit b</shortName>
    </alternativeName>
</protein>
<dbReference type="NCBIfam" id="TIGR01144">
    <property type="entry name" value="ATP_synt_b"/>
    <property type="match status" value="1"/>
</dbReference>
<evidence type="ECO:0000256" key="7">
    <source>
        <dbReference type="ARBA" id="ARBA00022989"/>
    </source>
</evidence>
<feature type="coiled-coil region" evidence="17">
    <location>
        <begin position="33"/>
        <end position="74"/>
    </location>
</feature>
<evidence type="ECO:0000256" key="5">
    <source>
        <dbReference type="ARBA" id="ARBA00022692"/>
    </source>
</evidence>
<comment type="subunit">
    <text evidence="15">F-type ATPases have 2 components, F(1) - the catalytic core - and F(0) - the membrane proton channel. F(1) has five subunits: alpha(3), beta(3), gamma(1), delta(1), epsilon(1). F(0) has three main subunits: a(1), b(2) and c(10-14). The alpha and beta chains form an alternating ring which encloses part of the gamma chain. F(1) is attached to F(0) by a central stalk formed by the gamma and epsilon chains, while a peripheral stalk is formed by the delta and b chains.</text>
</comment>
<evidence type="ECO:0000256" key="17">
    <source>
        <dbReference type="SAM" id="Coils"/>
    </source>
</evidence>
<evidence type="ECO:0000256" key="14">
    <source>
        <dbReference type="ARBA" id="ARBA00037847"/>
    </source>
</evidence>
<dbReference type="GO" id="GO:0045259">
    <property type="term" value="C:proton-transporting ATP synthase complex"/>
    <property type="evidence" value="ECO:0007669"/>
    <property type="project" value="UniProtKB-KW"/>
</dbReference>
<evidence type="ECO:0000256" key="13">
    <source>
        <dbReference type="ARBA" id="ARBA00026054"/>
    </source>
</evidence>
<evidence type="ECO:0000256" key="15">
    <source>
        <dbReference type="HAMAP-Rule" id="MF_01398"/>
    </source>
</evidence>
<comment type="subunit">
    <text evidence="13">F-type ATPases have 2 components, F(1) - the catalytic core - and F(0) - the membrane proton channel. F(1) has five subunits: alpha(3), beta(3), gamma(1), delta(1), epsilon(1). F(0) has four main subunits: a(1), b(2) and c(10-14). The alpha and beta chains form an alternating ring which encloses part of the gamma chain. F(1) is attached to F(0) by a central stalk formed by the gamma and epsilon chains, while a peripheral stalk is formed by the delta and b chains.</text>
</comment>
<keyword evidence="10 15" id="KW-0066">ATP synthesis</keyword>
<dbReference type="GO" id="GO:0005886">
    <property type="term" value="C:plasma membrane"/>
    <property type="evidence" value="ECO:0007669"/>
    <property type="project" value="UniProtKB-SubCell"/>
</dbReference>
<keyword evidence="7 15" id="KW-1133">Transmembrane helix</keyword>
<comment type="function">
    <text evidence="12">Component of the F(0) channel, it forms part of the peripheral stalk, linking F(1) to F(0). The b'-subunit is a diverged and duplicated form of b found in plants and photosynthetic bacteria.</text>
</comment>
<name>A0A098L9U6_9BACT</name>
<dbReference type="GO" id="GO:0046933">
    <property type="term" value="F:proton-transporting ATP synthase activity, rotational mechanism"/>
    <property type="evidence" value="ECO:0007669"/>
    <property type="project" value="UniProtKB-UniRule"/>
</dbReference>
<evidence type="ECO:0000256" key="9">
    <source>
        <dbReference type="ARBA" id="ARBA00023136"/>
    </source>
</evidence>
<gene>
    <name evidence="15" type="primary">atpF</name>
    <name evidence="18" type="ORF">MYP_947</name>
</gene>
<dbReference type="Pfam" id="PF00430">
    <property type="entry name" value="ATP-synt_B"/>
    <property type="match status" value="1"/>
</dbReference>
<dbReference type="eggNOG" id="COG0711">
    <property type="taxonomic scope" value="Bacteria"/>
</dbReference>
<dbReference type="SUPFAM" id="SSF81573">
    <property type="entry name" value="F1F0 ATP synthase subunit B, membrane domain"/>
    <property type="match status" value="1"/>
</dbReference>
<dbReference type="CDD" id="cd06503">
    <property type="entry name" value="ATP-synt_Fo_b"/>
    <property type="match status" value="1"/>
</dbReference>
<evidence type="ECO:0000313" key="19">
    <source>
        <dbReference type="Proteomes" id="UP000030185"/>
    </source>
</evidence>
<keyword evidence="3 15" id="KW-1003">Cell membrane</keyword>
<evidence type="ECO:0000256" key="6">
    <source>
        <dbReference type="ARBA" id="ARBA00022781"/>
    </source>
</evidence>
<accession>A0A098L9U6</accession>
<evidence type="ECO:0000256" key="11">
    <source>
        <dbReference type="ARBA" id="ARBA00025198"/>
    </source>
</evidence>
<dbReference type="AlphaFoldDB" id="A0A098L9U6"/>
<dbReference type="RefSeq" id="WP_045459366.1">
    <property type="nucleotide sequence ID" value="NZ_BBLT01000002.1"/>
</dbReference>
<evidence type="ECO:0000256" key="10">
    <source>
        <dbReference type="ARBA" id="ARBA00023310"/>
    </source>
</evidence>
<evidence type="ECO:0000313" key="18">
    <source>
        <dbReference type="EMBL" id="GAL83720.1"/>
    </source>
</evidence>
<keyword evidence="6 15" id="KW-0375">Hydrogen ion transport</keyword>
<evidence type="ECO:0000256" key="2">
    <source>
        <dbReference type="ARBA" id="ARBA00022448"/>
    </source>
</evidence>
<dbReference type="InterPro" id="IPR002146">
    <property type="entry name" value="ATP_synth_b/b'su_bac/chlpt"/>
</dbReference>
<organism evidence="18 19">
    <name type="scientific">Sporocytophaga myxococcoides</name>
    <dbReference type="NCBI Taxonomy" id="153721"/>
    <lineage>
        <taxon>Bacteria</taxon>
        <taxon>Pseudomonadati</taxon>
        <taxon>Bacteroidota</taxon>
        <taxon>Cytophagia</taxon>
        <taxon>Cytophagales</taxon>
        <taxon>Cytophagaceae</taxon>
        <taxon>Sporocytophaga</taxon>
    </lineage>
</organism>
<reference evidence="18 19" key="1">
    <citation type="submission" date="2014-09" db="EMBL/GenBank/DDBJ databases">
        <title>Sporocytophaga myxococcoides PG-01 genome sequencing.</title>
        <authorList>
            <person name="Liu L."/>
            <person name="Gao P.J."/>
            <person name="Chen G.J."/>
            <person name="Wang L.S."/>
        </authorList>
    </citation>
    <scope>NUCLEOTIDE SEQUENCE [LARGE SCALE GENOMIC DNA]</scope>
    <source>
        <strain evidence="18 19">PG-01</strain>
    </source>
</reference>
<dbReference type="PANTHER" id="PTHR33445:SF1">
    <property type="entry name" value="ATP SYNTHASE SUBUNIT B"/>
    <property type="match status" value="1"/>
</dbReference>
<evidence type="ECO:0000256" key="8">
    <source>
        <dbReference type="ARBA" id="ARBA00023065"/>
    </source>
</evidence>
<proteinExistence type="inferred from homology"/>
<evidence type="ECO:0000256" key="16">
    <source>
        <dbReference type="RuleBase" id="RU003848"/>
    </source>
</evidence>
<comment type="subcellular location">
    <subcellularLocation>
        <location evidence="15">Cell membrane</location>
        <topology evidence="15">Single-pass membrane protein</topology>
    </subcellularLocation>
    <subcellularLocation>
        <location evidence="14">Endomembrane system</location>
        <topology evidence="14">Single-pass membrane protein</topology>
    </subcellularLocation>
</comment>